<sequence>MGGFGVSQRPVLDLGSFTLVDRQGFFNFVGHGCTAQPREDTVPAANIPARKAQDYAETPQMPNTEANTKQAEIPESKAEVEWLQSDVVKPFWIELWDECIKHTSRTKRGLGLAAVQEQMIRGEARGLAKYTRRNPQKHDWEIRDYLVMFMLQVKSANLNQSDGMFYQRGFTENQMDNMVWALKNIISSLHAPIQIQKKSGGTVIFGTKSDGKRKREEKEYQTRKRTALEKSNSQPEPQPNTEKTGNGETDIDESLEEEELAQLDSDLAGDESQPWMDELISERKRIIFK</sequence>
<evidence type="ECO:0000313" key="3">
    <source>
        <dbReference type="Proteomes" id="UP000247810"/>
    </source>
</evidence>
<evidence type="ECO:0000256" key="1">
    <source>
        <dbReference type="SAM" id="MobiDB-lite"/>
    </source>
</evidence>
<evidence type="ECO:0000313" key="2">
    <source>
        <dbReference type="EMBL" id="PYH90760.1"/>
    </source>
</evidence>
<dbReference type="VEuPathDB" id="FungiDB:BO71DRAFT_433557"/>
<reference evidence="2 3" key="1">
    <citation type="submission" date="2018-02" db="EMBL/GenBank/DDBJ databases">
        <title>The genomes of Aspergillus section Nigri reveals drivers in fungal speciation.</title>
        <authorList>
            <consortium name="DOE Joint Genome Institute"/>
            <person name="Vesth T.C."/>
            <person name="Nybo J."/>
            <person name="Theobald S."/>
            <person name="Brandl J."/>
            <person name="Frisvad J.C."/>
            <person name="Nielsen K.F."/>
            <person name="Lyhne E.K."/>
            <person name="Kogle M.E."/>
            <person name="Kuo A."/>
            <person name="Riley R."/>
            <person name="Clum A."/>
            <person name="Nolan M."/>
            <person name="Lipzen A."/>
            <person name="Salamov A."/>
            <person name="Henrissat B."/>
            <person name="Wiebenga A."/>
            <person name="De vries R.P."/>
            <person name="Grigoriev I.V."/>
            <person name="Mortensen U.H."/>
            <person name="Andersen M.R."/>
            <person name="Baker S.E."/>
        </authorList>
    </citation>
    <scope>NUCLEOTIDE SEQUENCE [LARGE SCALE GENOMIC DNA]</scope>
    <source>
        <strain evidence="2 3">CBS 707.79</strain>
    </source>
</reference>
<keyword evidence="3" id="KW-1185">Reference proteome</keyword>
<dbReference type="EMBL" id="KZ825969">
    <property type="protein sequence ID" value="PYH90760.1"/>
    <property type="molecule type" value="Genomic_DNA"/>
</dbReference>
<protein>
    <submittedName>
        <fullName evidence="2">Uncharacterized protein</fullName>
    </submittedName>
</protein>
<dbReference type="Proteomes" id="UP000247810">
    <property type="component" value="Unassembled WGS sequence"/>
</dbReference>
<gene>
    <name evidence="2" type="ORF">BO71DRAFT_433557</name>
</gene>
<name>A0A319D0I4_9EURO</name>
<proteinExistence type="predicted"/>
<organism evidence="2 3">
    <name type="scientific">Aspergillus ellipticus CBS 707.79</name>
    <dbReference type="NCBI Taxonomy" id="1448320"/>
    <lineage>
        <taxon>Eukaryota</taxon>
        <taxon>Fungi</taxon>
        <taxon>Dikarya</taxon>
        <taxon>Ascomycota</taxon>
        <taxon>Pezizomycotina</taxon>
        <taxon>Eurotiomycetes</taxon>
        <taxon>Eurotiomycetidae</taxon>
        <taxon>Eurotiales</taxon>
        <taxon>Aspergillaceae</taxon>
        <taxon>Aspergillus</taxon>
        <taxon>Aspergillus subgen. Circumdati</taxon>
    </lineage>
</organism>
<feature type="compositionally biased region" description="Polar residues" evidence="1">
    <location>
        <begin position="229"/>
        <end position="247"/>
    </location>
</feature>
<feature type="compositionally biased region" description="Acidic residues" evidence="1">
    <location>
        <begin position="249"/>
        <end position="261"/>
    </location>
</feature>
<feature type="region of interest" description="Disordered" evidence="1">
    <location>
        <begin position="204"/>
        <end position="276"/>
    </location>
</feature>
<dbReference type="AlphaFoldDB" id="A0A319D0I4"/>
<dbReference type="OrthoDB" id="4510860at2759"/>
<feature type="compositionally biased region" description="Basic and acidic residues" evidence="1">
    <location>
        <begin position="209"/>
        <end position="228"/>
    </location>
</feature>
<accession>A0A319D0I4</accession>